<comment type="catalytic activity">
    <reaction evidence="11">
        <text>ATP + H2O = ADP + phosphate + H(+)</text>
        <dbReference type="Rhea" id="RHEA:13065"/>
        <dbReference type="ChEBI" id="CHEBI:15377"/>
        <dbReference type="ChEBI" id="CHEBI:15378"/>
        <dbReference type="ChEBI" id="CHEBI:30616"/>
        <dbReference type="ChEBI" id="CHEBI:43474"/>
        <dbReference type="ChEBI" id="CHEBI:456216"/>
        <dbReference type="EC" id="5.6.2.3"/>
    </reaction>
</comment>
<dbReference type="Gene3D" id="3.40.50.300">
    <property type="entry name" value="P-loop containing nucleotide triphosphate hydrolases"/>
    <property type="match status" value="1"/>
</dbReference>
<accession>A0A6J7J916</accession>
<dbReference type="EMBL" id="CAFBNC010000057">
    <property type="protein sequence ID" value="CAB4939630.1"/>
    <property type="molecule type" value="Genomic_DNA"/>
</dbReference>
<organism evidence="14">
    <name type="scientific">freshwater metagenome</name>
    <dbReference type="NCBI Taxonomy" id="449393"/>
    <lineage>
        <taxon>unclassified sequences</taxon>
        <taxon>metagenomes</taxon>
        <taxon>ecological metagenomes</taxon>
    </lineage>
</organism>
<evidence type="ECO:0000256" key="12">
    <source>
        <dbReference type="SAM" id="MobiDB-lite"/>
    </source>
</evidence>
<gene>
    <name evidence="14" type="ORF">UFOPK3733_01206</name>
</gene>
<dbReference type="CDD" id="cd00984">
    <property type="entry name" value="DnaB_C"/>
    <property type="match status" value="1"/>
</dbReference>
<dbReference type="EC" id="5.6.2.3" evidence="10"/>
<dbReference type="GO" id="GO:0005829">
    <property type="term" value="C:cytosol"/>
    <property type="evidence" value="ECO:0007669"/>
    <property type="project" value="TreeGrafter"/>
</dbReference>
<dbReference type="InterPro" id="IPR007692">
    <property type="entry name" value="DNA_helicase_DnaB"/>
</dbReference>
<dbReference type="InterPro" id="IPR007693">
    <property type="entry name" value="DNA_helicase_DnaB-like_N"/>
</dbReference>
<keyword evidence="9" id="KW-0413">Isomerase</keyword>
<dbReference type="InterPro" id="IPR027417">
    <property type="entry name" value="P-loop_NTPase"/>
</dbReference>
<dbReference type="GO" id="GO:1990077">
    <property type="term" value="C:primosome complex"/>
    <property type="evidence" value="ECO:0007669"/>
    <property type="project" value="UniProtKB-KW"/>
</dbReference>
<keyword evidence="5" id="KW-0378">Hydrolase</keyword>
<evidence type="ECO:0000259" key="13">
    <source>
        <dbReference type="PROSITE" id="PS51199"/>
    </source>
</evidence>
<feature type="region of interest" description="Disordered" evidence="12">
    <location>
        <begin position="8"/>
        <end position="27"/>
    </location>
</feature>
<keyword evidence="2" id="KW-0639">Primosome</keyword>
<dbReference type="PANTHER" id="PTHR30153:SF2">
    <property type="entry name" value="REPLICATIVE DNA HELICASE"/>
    <property type="match status" value="1"/>
</dbReference>
<dbReference type="FunFam" id="1.10.860.10:FF:000001">
    <property type="entry name" value="Replicative DNA helicase"/>
    <property type="match status" value="1"/>
</dbReference>
<feature type="domain" description="SF4 helicase" evidence="13">
    <location>
        <begin position="196"/>
        <end position="462"/>
    </location>
</feature>
<dbReference type="SUPFAM" id="SSF48024">
    <property type="entry name" value="N-terminal domain of DnaB helicase"/>
    <property type="match status" value="1"/>
</dbReference>
<evidence type="ECO:0000313" key="14">
    <source>
        <dbReference type="EMBL" id="CAB4939630.1"/>
    </source>
</evidence>
<evidence type="ECO:0000256" key="6">
    <source>
        <dbReference type="ARBA" id="ARBA00022806"/>
    </source>
</evidence>
<dbReference type="Pfam" id="PF00772">
    <property type="entry name" value="DnaB"/>
    <property type="match status" value="1"/>
</dbReference>
<keyword evidence="6" id="KW-0347">Helicase</keyword>
<evidence type="ECO:0000256" key="10">
    <source>
        <dbReference type="ARBA" id="ARBA00044969"/>
    </source>
</evidence>
<dbReference type="SUPFAM" id="SSF52540">
    <property type="entry name" value="P-loop containing nucleoside triphosphate hydrolases"/>
    <property type="match status" value="1"/>
</dbReference>
<protein>
    <recommendedName>
        <fullName evidence="10">DNA 5'-3' helicase</fullName>
        <ecNumber evidence="10">5.6.2.3</ecNumber>
    </recommendedName>
</protein>
<evidence type="ECO:0000256" key="3">
    <source>
        <dbReference type="ARBA" id="ARBA00022705"/>
    </source>
</evidence>
<dbReference type="GO" id="GO:0016787">
    <property type="term" value="F:hydrolase activity"/>
    <property type="evidence" value="ECO:0007669"/>
    <property type="project" value="UniProtKB-KW"/>
</dbReference>
<dbReference type="FunFam" id="3.40.50.300:FF:000076">
    <property type="entry name" value="Replicative DNA helicase"/>
    <property type="match status" value="1"/>
</dbReference>
<reference evidence="14" key="1">
    <citation type="submission" date="2020-05" db="EMBL/GenBank/DDBJ databases">
        <authorList>
            <person name="Chiriac C."/>
            <person name="Salcher M."/>
            <person name="Ghai R."/>
            <person name="Kavagutti S V."/>
        </authorList>
    </citation>
    <scope>NUCLEOTIDE SEQUENCE</scope>
</reference>
<evidence type="ECO:0000256" key="4">
    <source>
        <dbReference type="ARBA" id="ARBA00022741"/>
    </source>
</evidence>
<sequence>MGEAVGIMSFLEDDTRSSRPTPGMRVPPHNLQAEESLLGAMLLSKDAISVASEKLVSENFYKPAHGHIYEAITSLNAAGEPADPVTVAEELRRAGLLEAIGGPATLVTLQAATPAISNAARYATIIEEHALLRRLIGVAGEIAELSYSLPDDIGKAVDHAESLMFEVGQRRVTDSMAPIDDLLNANLDRLEMLHERGDAITGIPTGFNDLDELLSGLQPNALYVVGARPSMGKTALALGIASSAAIESSRPVLVFSLEMGQLELTQRMLCSEARVDSKKLRNGSLNETDWSKIAHATGRLASAPIWIDDNPNLTIMEIRSKARRLKSRLGDIGLVVVDYLQLMSGRSSAENRQVEVSEISRGLKILARELECPVIALSQLSRQLEMRADKRPMLADLRESGSIEQDADVVMFIYRDDVYNPDSPDRGTAEILVSKHRNGPTGMVRLAFLDHYTKFANMARGA</sequence>
<dbReference type="AlphaFoldDB" id="A0A6J7J916"/>
<keyword evidence="3" id="KW-0235">DNA replication</keyword>
<evidence type="ECO:0000256" key="8">
    <source>
        <dbReference type="ARBA" id="ARBA00023125"/>
    </source>
</evidence>
<dbReference type="InterPro" id="IPR036185">
    <property type="entry name" value="DNA_heli_DnaB-like_N_sf"/>
</dbReference>
<dbReference type="NCBIfam" id="NF004384">
    <property type="entry name" value="PRK05748.1"/>
    <property type="match status" value="1"/>
</dbReference>
<dbReference type="GO" id="GO:0005524">
    <property type="term" value="F:ATP binding"/>
    <property type="evidence" value="ECO:0007669"/>
    <property type="project" value="UniProtKB-KW"/>
</dbReference>
<dbReference type="GO" id="GO:0003677">
    <property type="term" value="F:DNA binding"/>
    <property type="evidence" value="ECO:0007669"/>
    <property type="project" value="UniProtKB-KW"/>
</dbReference>
<dbReference type="NCBIfam" id="TIGR00665">
    <property type="entry name" value="DnaB"/>
    <property type="match status" value="1"/>
</dbReference>
<dbReference type="PROSITE" id="PS51199">
    <property type="entry name" value="SF4_HELICASE"/>
    <property type="match status" value="1"/>
</dbReference>
<evidence type="ECO:0000256" key="11">
    <source>
        <dbReference type="ARBA" id="ARBA00048954"/>
    </source>
</evidence>
<evidence type="ECO:0000256" key="1">
    <source>
        <dbReference type="ARBA" id="ARBA00008428"/>
    </source>
</evidence>
<dbReference type="GO" id="GO:0042802">
    <property type="term" value="F:identical protein binding"/>
    <property type="evidence" value="ECO:0007669"/>
    <property type="project" value="UniProtKB-ARBA"/>
</dbReference>
<dbReference type="PANTHER" id="PTHR30153">
    <property type="entry name" value="REPLICATIVE DNA HELICASE DNAB"/>
    <property type="match status" value="1"/>
</dbReference>
<dbReference type="GO" id="GO:0043139">
    <property type="term" value="F:5'-3' DNA helicase activity"/>
    <property type="evidence" value="ECO:0007669"/>
    <property type="project" value="UniProtKB-EC"/>
</dbReference>
<dbReference type="InterPro" id="IPR007694">
    <property type="entry name" value="DNA_helicase_DnaB-like_C"/>
</dbReference>
<evidence type="ECO:0000256" key="5">
    <source>
        <dbReference type="ARBA" id="ARBA00022801"/>
    </source>
</evidence>
<dbReference type="Gene3D" id="1.10.860.10">
    <property type="entry name" value="DNAb Helicase, Chain A"/>
    <property type="match status" value="1"/>
</dbReference>
<evidence type="ECO:0000256" key="9">
    <source>
        <dbReference type="ARBA" id="ARBA00023235"/>
    </source>
</evidence>
<dbReference type="InterPro" id="IPR016136">
    <property type="entry name" value="DNA_helicase_N/primase_C"/>
</dbReference>
<keyword evidence="8" id="KW-0238">DNA-binding</keyword>
<proteinExistence type="inferred from homology"/>
<evidence type="ECO:0000256" key="7">
    <source>
        <dbReference type="ARBA" id="ARBA00022840"/>
    </source>
</evidence>
<evidence type="ECO:0000256" key="2">
    <source>
        <dbReference type="ARBA" id="ARBA00022515"/>
    </source>
</evidence>
<comment type="similarity">
    <text evidence="1">Belongs to the helicase family. DnaB subfamily.</text>
</comment>
<dbReference type="GO" id="GO:0006269">
    <property type="term" value="P:DNA replication, synthesis of primer"/>
    <property type="evidence" value="ECO:0007669"/>
    <property type="project" value="UniProtKB-KW"/>
</dbReference>
<keyword evidence="7" id="KW-0067">ATP-binding</keyword>
<dbReference type="Pfam" id="PF03796">
    <property type="entry name" value="DnaB_C"/>
    <property type="match status" value="1"/>
</dbReference>
<name>A0A6J7J916_9ZZZZ</name>
<keyword evidence="4" id="KW-0547">Nucleotide-binding</keyword>